<organism evidence="23 24">
    <name type="scientific">Periweissella ghanensis</name>
    <dbReference type="NCBI Taxonomy" id="467997"/>
    <lineage>
        <taxon>Bacteria</taxon>
        <taxon>Bacillati</taxon>
        <taxon>Bacillota</taxon>
        <taxon>Bacilli</taxon>
        <taxon>Lactobacillales</taxon>
        <taxon>Lactobacillaceae</taxon>
        <taxon>Periweissella</taxon>
    </lineage>
</organism>
<feature type="binding site" evidence="20">
    <location>
        <position position="72"/>
    </location>
    <ligand>
        <name>UDP-N-acetyl-alpha-D-glucosamine</name>
        <dbReference type="ChEBI" id="CHEBI:57705"/>
    </ligand>
</feature>
<feature type="region of interest" description="N-acetyltransferase" evidence="20">
    <location>
        <begin position="251"/>
        <end position="462"/>
    </location>
</feature>
<feature type="binding site" evidence="20">
    <location>
        <position position="422"/>
    </location>
    <ligand>
        <name>acetyl-CoA</name>
        <dbReference type="ChEBI" id="CHEBI:57288"/>
    </ligand>
</feature>
<proteinExistence type="inferred from homology"/>
<name>A0ABM8ZCW1_9LACO</name>
<feature type="binding site" evidence="20">
    <location>
        <position position="227"/>
    </location>
    <ligand>
        <name>UDP-N-acetyl-alpha-D-glucosamine</name>
        <dbReference type="ChEBI" id="CHEBI:57705"/>
    </ligand>
</feature>
<evidence type="ECO:0000256" key="12">
    <source>
        <dbReference type="ARBA" id="ARBA00022960"/>
    </source>
</evidence>
<keyword evidence="7 20" id="KW-0808">Transferase</keyword>
<evidence type="ECO:0000256" key="6">
    <source>
        <dbReference type="ARBA" id="ARBA00022490"/>
    </source>
</evidence>
<dbReference type="CDD" id="cd02540">
    <property type="entry name" value="GT2_GlmU_N_bac"/>
    <property type="match status" value="1"/>
</dbReference>
<dbReference type="EMBL" id="CAKKNT010000014">
    <property type="protein sequence ID" value="CAH0418726.1"/>
    <property type="molecule type" value="Genomic_DNA"/>
</dbReference>
<dbReference type="Gene3D" id="2.160.10.10">
    <property type="entry name" value="Hexapeptide repeat proteins"/>
    <property type="match status" value="1"/>
</dbReference>
<comment type="catalytic activity">
    <reaction evidence="18 20">
        <text>N-acetyl-alpha-D-glucosamine 1-phosphate + UTP + H(+) = UDP-N-acetyl-alpha-D-glucosamine + diphosphate</text>
        <dbReference type="Rhea" id="RHEA:13509"/>
        <dbReference type="ChEBI" id="CHEBI:15378"/>
        <dbReference type="ChEBI" id="CHEBI:33019"/>
        <dbReference type="ChEBI" id="CHEBI:46398"/>
        <dbReference type="ChEBI" id="CHEBI:57705"/>
        <dbReference type="ChEBI" id="CHEBI:57776"/>
        <dbReference type="EC" id="2.7.7.23"/>
    </reaction>
</comment>
<evidence type="ECO:0000256" key="13">
    <source>
        <dbReference type="ARBA" id="ARBA00022984"/>
    </source>
</evidence>
<feature type="binding site" evidence="20">
    <location>
        <begin position="385"/>
        <end position="386"/>
    </location>
    <ligand>
        <name>acetyl-CoA</name>
        <dbReference type="ChEBI" id="CHEBI:57288"/>
    </ligand>
</feature>
<feature type="active site" description="Proton acceptor" evidence="20">
    <location>
        <position position="362"/>
    </location>
</feature>
<dbReference type="InterPro" id="IPR005835">
    <property type="entry name" value="NTP_transferase_dom"/>
</dbReference>
<evidence type="ECO:0000256" key="10">
    <source>
        <dbReference type="ARBA" id="ARBA00022737"/>
    </source>
</evidence>
<evidence type="ECO:0000256" key="21">
    <source>
        <dbReference type="SAM" id="MobiDB-lite"/>
    </source>
</evidence>
<dbReference type="InterPro" id="IPR005882">
    <property type="entry name" value="Bifunctional_GlmU"/>
</dbReference>
<dbReference type="InterPro" id="IPR050065">
    <property type="entry name" value="GlmU-like"/>
</dbReference>
<dbReference type="EC" id="2.7.7.23" evidence="20"/>
<feature type="binding site" evidence="20">
    <location>
        <position position="102"/>
    </location>
    <ligand>
        <name>Mg(2+)</name>
        <dbReference type="ChEBI" id="CHEBI:18420"/>
    </ligand>
</feature>
<dbReference type="Proteomes" id="UP000789719">
    <property type="component" value="Unassembled WGS sequence"/>
</dbReference>
<comment type="similarity">
    <text evidence="4 20">In the C-terminal section; belongs to the transferase hexapeptide repeat family.</text>
</comment>
<comment type="function">
    <text evidence="19 20">Catalyzes the last two sequential reactions in the de novo biosynthetic pathway for UDP-N-acetylglucosamine (UDP-GlcNAc). The C-terminal domain catalyzes the transfer of acetyl group from acetyl coenzyme A to glucosamine-1-phosphate (GlcN-1-P) to produce N-acetylglucosamine-1-phosphate (GlcNAc-1-P), which is converted into UDP-GlcNAc by the transfer of uridine 5-monophosphate (from uridine 5-triphosphate), a reaction catalyzed by the N-terminal domain.</text>
</comment>
<reference evidence="23 24" key="1">
    <citation type="submission" date="2021-11" db="EMBL/GenBank/DDBJ databases">
        <authorList>
            <person name="Depoorter E."/>
        </authorList>
    </citation>
    <scope>NUCLEOTIDE SEQUENCE [LARGE SCALE GENOMIC DNA]</scope>
    <source>
        <strain evidence="23 24">LMG 24286</strain>
    </source>
</reference>
<dbReference type="SUPFAM" id="SSF53448">
    <property type="entry name" value="Nucleotide-diphospho-sugar transferases"/>
    <property type="match status" value="1"/>
</dbReference>
<keyword evidence="14 20" id="KW-0511">Multifunctional enzyme</keyword>
<evidence type="ECO:0000259" key="22">
    <source>
        <dbReference type="Pfam" id="PF00483"/>
    </source>
</evidence>
<evidence type="ECO:0000313" key="24">
    <source>
        <dbReference type="Proteomes" id="UP000789719"/>
    </source>
</evidence>
<comment type="subunit">
    <text evidence="20">Homotrimer.</text>
</comment>
<evidence type="ECO:0000256" key="19">
    <source>
        <dbReference type="ARBA" id="ARBA00049628"/>
    </source>
</evidence>
<evidence type="ECO:0000313" key="23">
    <source>
        <dbReference type="EMBL" id="CAH0418726.1"/>
    </source>
</evidence>
<keyword evidence="16 20" id="KW-0961">Cell wall biogenesis/degradation</keyword>
<feature type="binding site" evidence="20">
    <location>
        <begin position="77"/>
        <end position="78"/>
    </location>
    <ligand>
        <name>UDP-N-acetyl-alpha-D-glucosamine</name>
        <dbReference type="ChEBI" id="CHEBI:57705"/>
    </ligand>
</feature>
<dbReference type="HAMAP" id="MF_01631">
    <property type="entry name" value="GlmU"/>
    <property type="match status" value="1"/>
</dbReference>
<protein>
    <recommendedName>
        <fullName evidence="20">Bifunctional protein GlmU</fullName>
    </recommendedName>
    <domain>
        <recommendedName>
            <fullName evidence="20">UDP-N-acetylglucosamine pyrophosphorylase</fullName>
            <ecNumber evidence="20">2.7.7.23</ecNumber>
        </recommendedName>
        <alternativeName>
            <fullName evidence="20">N-acetylglucosamine-1-phosphate uridyltransferase</fullName>
        </alternativeName>
    </domain>
    <domain>
        <recommendedName>
            <fullName evidence="20">Glucosamine-1-phosphate N-acetyltransferase</fullName>
            <ecNumber evidence="20">2.3.1.157</ecNumber>
        </recommendedName>
    </domain>
</protein>
<dbReference type="RefSeq" id="WP_230098808.1">
    <property type="nucleotide sequence ID" value="NZ_CAKKNT010000014.1"/>
</dbReference>
<evidence type="ECO:0000256" key="9">
    <source>
        <dbReference type="ARBA" id="ARBA00022723"/>
    </source>
</evidence>
<feature type="binding site" evidence="20">
    <location>
        <position position="404"/>
    </location>
    <ligand>
        <name>acetyl-CoA</name>
        <dbReference type="ChEBI" id="CHEBI:57288"/>
    </ligand>
</feature>
<comment type="subcellular location">
    <subcellularLocation>
        <location evidence="1 20">Cytoplasm</location>
    </subcellularLocation>
</comment>
<dbReference type="NCBIfam" id="TIGR01173">
    <property type="entry name" value="glmU"/>
    <property type="match status" value="1"/>
</dbReference>
<dbReference type="Gene3D" id="3.90.550.10">
    <property type="entry name" value="Spore Coat Polysaccharide Biosynthesis Protein SpsA, Chain A"/>
    <property type="match status" value="1"/>
</dbReference>
<dbReference type="NCBIfam" id="NF010934">
    <property type="entry name" value="PRK14354.1"/>
    <property type="match status" value="1"/>
</dbReference>
<keyword evidence="12 20" id="KW-0133">Cell shape</keyword>
<comment type="pathway">
    <text evidence="20">Bacterial outer membrane biogenesis; LPS lipid A biosynthesis.</text>
</comment>
<evidence type="ECO:0000256" key="11">
    <source>
        <dbReference type="ARBA" id="ARBA00022842"/>
    </source>
</evidence>
<feature type="binding site" evidence="20">
    <location>
        <position position="365"/>
    </location>
    <ligand>
        <name>UDP-N-acetyl-alpha-D-glucosamine</name>
        <dbReference type="ChEBI" id="CHEBI:57705"/>
    </ligand>
</feature>
<dbReference type="InterPro" id="IPR001451">
    <property type="entry name" value="Hexapep"/>
</dbReference>
<dbReference type="PANTHER" id="PTHR43584">
    <property type="entry name" value="NUCLEOTIDYL TRANSFERASE"/>
    <property type="match status" value="1"/>
</dbReference>
<feature type="region of interest" description="Linker" evidence="20">
    <location>
        <begin position="230"/>
        <end position="250"/>
    </location>
</feature>
<comment type="cofactor">
    <cofactor evidence="20">
        <name>Mg(2+)</name>
        <dbReference type="ChEBI" id="CHEBI:18420"/>
    </cofactor>
    <text evidence="20">Binds 1 Mg(2+) ion per subunit.</text>
</comment>
<evidence type="ECO:0000256" key="17">
    <source>
        <dbReference type="ARBA" id="ARBA00048247"/>
    </source>
</evidence>
<dbReference type="SUPFAM" id="SSF51161">
    <property type="entry name" value="Trimeric LpxA-like enzymes"/>
    <property type="match status" value="1"/>
</dbReference>
<keyword evidence="24" id="KW-1185">Reference proteome</keyword>
<feature type="region of interest" description="Pyrophosphorylase" evidence="20">
    <location>
        <begin position="1"/>
        <end position="229"/>
    </location>
</feature>
<keyword evidence="8 20" id="KW-0548">Nucleotidyltransferase</keyword>
<dbReference type="Pfam" id="PF00132">
    <property type="entry name" value="Hexapep"/>
    <property type="match status" value="2"/>
</dbReference>
<keyword evidence="6 20" id="KW-0963">Cytoplasm</keyword>
<dbReference type="EC" id="2.3.1.157" evidence="20"/>
<feature type="binding site" evidence="20">
    <location>
        <position position="379"/>
    </location>
    <ligand>
        <name>acetyl-CoA</name>
        <dbReference type="ChEBI" id="CHEBI:57288"/>
    </ligand>
</feature>
<feature type="binding site" evidence="20">
    <location>
        <position position="376"/>
    </location>
    <ligand>
        <name>UDP-N-acetyl-alpha-D-glucosamine</name>
        <dbReference type="ChEBI" id="CHEBI:57705"/>
    </ligand>
</feature>
<evidence type="ECO:0000256" key="4">
    <source>
        <dbReference type="ARBA" id="ARBA00007707"/>
    </source>
</evidence>
<comment type="pathway">
    <text evidence="2 20">Nucleotide-sugar biosynthesis; UDP-N-acetyl-alpha-D-glucosamine biosynthesis; N-acetyl-alpha-D-glucosamine 1-phosphate from alpha-D-glucosamine 6-phosphate (route II): step 2/2.</text>
</comment>
<feature type="binding site" evidence="20">
    <location>
        <position position="439"/>
    </location>
    <ligand>
        <name>acetyl-CoA</name>
        <dbReference type="ChEBI" id="CHEBI:57288"/>
    </ligand>
</feature>
<evidence type="ECO:0000256" key="14">
    <source>
        <dbReference type="ARBA" id="ARBA00023268"/>
    </source>
</evidence>
<evidence type="ECO:0000256" key="1">
    <source>
        <dbReference type="ARBA" id="ARBA00004496"/>
    </source>
</evidence>
<evidence type="ECO:0000256" key="18">
    <source>
        <dbReference type="ARBA" id="ARBA00048493"/>
    </source>
</evidence>
<feature type="binding site" evidence="20">
    <location>
        <position position="332"/>
    </location>
    <ligand>
        <name>UDP-N-acetyl-alpha-D-glucosamine</name>
        <dbReference type="ChEBI" id="CHEBI:57705"/>
    </ligand>
</feature>
<keyword evidence="11 20" id="KW-0460">Magnesium</keyword>
<feature type="binding site" evidence="20">
    <location>
        <position position="22"/>
    </location>
    <ligand>
        <name>UDP-N-acetyl-alpha-D-glucosamine</name>
        <dbReference type="ChEBI" id="CHEBI:57705"/>
    </ligand>
</feature>
<comment type="catalytic activity">
    <reaction evidence="17 20">
        <text>alpha-D-glucosamine 1-phosphate + acetyl-CoA = N-acetyl-alpha-D-glucosamine 1-phosphate + CoA + H(+)</text>
        <dbReference type="Rhea" id="RHEA:13725"/>
        <dbReference type="ChEBI" id="CHEBI:15378"/>
        <dbReference type="ChEBI" id="CHEBI:57287"/>
        <dbReference type="ChEBI" id="CHEBI:57288"/>
        <dbReference type="ChEBI" id="CHEBI:57776"/>
        <dbReference type="ChEBI" id="CHEBI:58516"/>
        <dbReference type="EC" id="2.3.1.157"/>
    </reaction>
</comment>
<evidence type="ECO:0000256" key="20">
    <source>
        <dbReference type="HAMAP-Rule" id="MF_01631"/>
    </source>
</evidence>
<sequence>MTRNAIILAAGMGSRMKSKLYKVLQPVAGKAMVDHVLTEIEATNVDHVVTVIGHGADAVKQLLGTRTEYAIQAEQLGTGHAVLQAQALLGTYDGTTLIASGDSPLFTAETFNKLYAEHEKAGNAVTVLSSKAPDPFGYGRIIRDANGNVAKIVEQKDATVAEQAVDEISTGVFVFDNQLLFASLAQVTNDNAQGEYYLPDTLEILKAAGHTVGAYQMSDFTESMGVNDRVALAAANLAMRERINEKHMRNGVTLIDPTSTYIDADVVIGNDTTIEPNVYLKGQTVIGSDVYITSGSTVIDSTIEDNVTITSSQIEESVMRAGSNCGPFAHLRPKSDIGQDVHIGNFVETKKVVIGKGTKVGHLTYVGDATLGEDINIGAGTIFVNYDGVNKFHTTIGDHAFIGSNTKIIAPVTIGDHAITAAGSTITDNIPAKALGIARSRQTTKPDFWARTPQGKKDEGQQ</sequence>
<dbReference type="CDD" id="cd03353">
    <property type="entry name" value="LbH_GlmU_C"/>
    <property type="match status" value="1"/>
</dbReference>
<feature type="binding site" evidence="20">
    <location>
        <position position="227"/>
    </location>
    <ligand>
        <name>Mg(2+)</name>
        <dbReference type="ChEBI" id="CHEBI:18420"/>
    </ligand>
</feature>
<feature type="binding site" evidence="20">
    <location>
        <position position="154"/>
    </location>
    <ligand>
        <name>UDP-N-acetyl-alpha-D-glucosamine</name>
        <dbReference type="ChEBI" id="CHEBI:57705"/>
    </ligand>
</feature>
<dbReference type="Pfam" id="PF00483">
    <property type="entry name" value="NTP_transferase"/>
    <property type="match status" value="1"/>
</dbReference>
<feature type="domain" description="Nucleotidyl transferase" evidence="22">
    <location>
        <begin position="5"/>
        <end position="219"/>
    </location>
</feature>
<dbReference type="InterPro" id="IPR029044">
    <property type="entry name" value="Nucleotide-diphossugar_trans"/>
</dbReference>
<feature type="binding site" evidence="20">
    <location>
        <position position="139"/>
    </location>
    <ligand>
        <name>UDP-N-acetyl-alpha-D-glucosamine</name>
        <dbReference type="ChEBI" id="CHEBI:57705"/>
    </ligand>
</feature>
<keyword evidence="15 20" id="KW-0012">Acyltransferase</keyword>
<evidence type="ECO:0000256" key="2">
    <source>
        <dbReference type="ARBA" id="ARBA00005166"/>
    </source>
</evidence>
<evidence type="ECO:0000256" key="8">
    <source>
        <dbReference type="ARBA" id="ARBA00022695"/>
    </source>
</evidence>
<evidence type="ECO:0000256" key="7">
    <source>
        <dbReference type="ARBA" id="ARBA00022679"/>
    </source>
</evidence>
<comment type="pathway">
    <text evidence="3 20">Nucleotide-sugar biosynthesis; UDP-N-acetyl-alpha-D-glucosamine biosynthesis; UDP-N-acetyl-alpha-D-glucosamine from N-acetyl-alpha-D-glucosamine 1-phosphate: step 1/1.</text>
</comment>
<evidence type="ECO:0000256" key="3">
    <source>
        <dbReference type="ARBA" id="ARBA00005208"/>
    </source>
</evidence>
<feature type="binding site" evidence="20">
    <location>
        <begin position="100"/>
        <end position="102"/>
    </location>
    <ligand>
        <name>UDP-N-acetyl-alpha-D-glucosamine</name>
        <dbReference type="ChEBI" id="CHEBI:57705"/>
    </ligand>
</feature>
<dbReference type="InterPro" id="IPR038009">
    <property type="entry name" value="GlmU_C_LbH"/>
</dbReference>
<dbReference type="InterPro" id="IPR011004">
    <property type="entry name" value="Trimer_LpxA-like_sf"/>
</dbReference>
<feature type="region of interest" description="Disordered" evidence="21">
    <location>
        <begin position="443"/>
        <end position="462"/>
    </location>
</feature>
<keyword evidence="13 20" id="KW-0573">Peptidoglycan synthesis</keyword>
<feature type="binding site" evidence="20">
    <location>
        <begin position="8"/>
        <end position="11"/>
    </location>
    <ligand>
        <name>UDP-N-acetyl-alpha-D-glucosamine</name>
        <dbReference type="ChEBI" id="CHEBI:57705"/>
    </ligand>
</feature>
<gene>
    <name evidence="20 23" type="primary">glmU</name>
    <name evidence="23" type="ORF">WGH24286_01157</name>
</gene>
<evidence type="ECO:0000256" key="15">
    <source>
        <dbReference type="ARBA" id="ARBA00023315"/>
    </source>
</evidence>
<keyword evidence="10 20" id="KW-0677">Repeat</keyword>
<comment type="caution">
    <text evidence="23">The sequence shown here is derived from an EMBL/GenBank/DDBJ whole genome shotgun (WGS) entry which is preliminary data.</text>
</comment>
<feature type="binding site" evidence="20">
    <location>
        <position position="350"/>
    </location>
    <ligand>
        <name>UDP-N-acetyl-alpha-D-glucosamine</name>
        <dbReference type="ChEBI" id="CHEBI:57705"/>
    </ligand>
</feature>
<comment type="similarity">
    <text evidence="5 20">In the N-terminal section; belongs to the N-acetylglucosamine-1-phosphate uridyltransferase family.</text>
</comment>
<evidence type="ECO:0000256" key="16">
    <source>
        <dbReference type="ARBA" id="ARBA00023316"/>
    </source>
</evidence>
<dbReference type="PANTHER" id="PTHR43584:SF3">
    <property type="entry name" value="BIFUNCTIONAL PROTEIN GLMU"/>
    <property type="match status" value="1"/>
</dbReference>
<accession>A0ABM8ZCW1</accession>
<evidence type="ECO:0000256" key="5">
    <source>
        <dbReference type="ARBA" id="ARBA00007947"/>
    </source>
</evidence>
<keyword evidence="9 20" id="KW-0479">Metal-binding</keyword>
<comment type="caution">
    <text evidence="20">Lacks conserved residue(s) required for the propagation of feature annotation.</text>
</comment>